<dbReference type="PANTHER" id="PTHR42943">
    <property type="entry name" value="GLUTATHIONE S-TRANSFERASE KAPPA"/>
    <property type="match status" value="1"/>
</dbReference>
<dbReference type="GO" id="GO:0018845">
    <property type="term" value="F:2-hydroxychromene-2-carboxylate isomerase activity"/>
    <property type="evidence" value="ECO:0007669"/>
    <property type="project" value="UniProtKB-UniRule"/>
</dbReference>
<feature type="active site" description="Nucleophile" evidence="2">
    <location>
        <position position="14"/>
    </location>
</feature>
<keyword evidence="5" id="KW-1185">Reference proteome</keyword>
<dbReference type="InterPro" id="IPR001853">
    <property type="entry name" value="DSBA-like_thioredoxin_dom"/>
</dbReference>
<dbReference type="Proteomes" id="UP000635606">
    <property type="component" value="Unassembled WGS sequence"/>
</dbReference>
<comment type="similarity">
    <text evidence="1">Belongs to the GST superfamily. NadH family.</text>
</comment>
<dbReference type="Gene3D" id="3.40.30.10">
    <property type="entry name" value="Glutaredoxin"/>
    <property type="match status" value="1"/>
</dbReference>
<feature type="domain" description="DSBA-like thioredoxin" evidence="3">
    <location>
        <begin position="8"/>
        <end position="199"/>
    </location>
</feature>
<dbReference type="InterPro" id="IPR014440">
    <property type="entry name" value="HCCAis_GSTk"/>
</dbReference>
<dbReference type="PANTHER" id="PTHR42943:SF1">
    <property type="entry name" value="DSBA DOMAIN-CONTAINING PROTEIN"/>
    <property type="match status" value="1"/>
</dbReference>
<dbReference type="PIRSF" id="PIRSF006386">
    <property type="entry name" value="HCCAis_GSTk"/>
    <property type="match status" value="1"/>
</dbReference>
<accession>A0A8J4EK14</accession>
<evidence type="ECO:0000313" key="4">
    <source>
        <dbReference type="EMBL" id="GIJ74907.1"/>
    </source>
</evidence>
<dbReference type="EC" id="5.99.1.4" evidence="1"/>
<comment type="caution">
    <text evidence="4">The sequence shown here is derived from an EMBL/GenBank/DDBJ whole genome shotgun (WGS) entry which is preliminary data.</text>
</comment>
<dbReference type="SUPFAM" id="SSF52833">
    <property type="entry name" value="Thioredoxin-like"/>
    <property type="match status" value="1"/>
</dbReference>
<protein>
    <recommendedName>
        <fullName evidence="1">2-hydroxychromene-2-carboxylate isomerase</fullName>
        <ecNumber evidence="1">5.99.1.4</ecNumber>
    </recommendedName>
</protein>
<name>A0A8J4EK14_9ACTN</name>
<dbReference type="InterPro" id="IPR036249">
    <property type="entry name" value="Thioredoxin-like_sf"/>
</dbReference>
<dbReference type="GO" id="GO:0006749">
    <property type="term" value="P:glutathione metabolic process"/>
    <property type="evidence" value="ECO:0007669"/>
    <property type="project" value="TreeGrafter"/>
</dbReference>
<dbReference type="GO" id="GO:0004364">
    <property type="term" value="F:glutathione transferase activity"/>
    <property type="evidence" value="ECO:0007669"/>
    <property type="project" value="TreeGrafter"/>
</dbReference>
<evidence type="ECO:0000313" key="5">
    <source>
        <dbReference type="Proteomes" id="UP000635606"/>
    </source>
</evidence>
<dbReference type="GO" id="GO:0004602">
    <property type="term" value="F:glutathione peroxidase activity"/>
    <property type="evidence" value="ECO:0007669"/>
    <property type="project" value="TreeGrafter"/>
</dbReference>
<organism evidence="4 5">
    <name type="scientific">Virgisporangium ochraceum</name>
    <dbReference type="NCBI Taxonomy" id="65505"/>
    <lineage>
        <taxon>Bacteria</taxon>
        <taxon>Bacillati</taxon>
        <taxon>Actinomycetota</taxon>
        <taxon>Actinomycetes</taxon>
        <taxon>Micromonosporales</taxon>
        <taxon>Micromonosporaceae</taxon>
        <taxon>Virgisporangium</taxon>
    </lineage>
</organism>
<dbReference type="RefSeq" id="WP_203934686.1">
    <property type="nucleotide sequence ID" value="NZ_BOPH01000145.1"/>
</dbReference>
<dbReference type="EMBL" id="BOPH01000145">
    <property type="protein sequence ID" value="GIJ74907.1"/>
    <property type="molecule type" value="Genomic_DNA"/>
</dbReference>
<gene>
    <name evidence="4" type="ORF">Voc01_098240</name>
</gene>
<comment type="catalytic activity">
    <reaction evidence="1">
        <text>2-hydroxychromene-2-carboxylate = (3E)-4-(2-hydroxyphenyl)-2-oxobut-3-enoate</text>
        <dbReference type="Rhea" id="RHEA:27401"/>
        <dbReference type="ChEBI" id="CHEBI:59350"/>
        <dbReference type="ChEBI" id="CHEBI:59353"/>
        <dbReference type="EC" id="5.99.1.4"/>
    </reaction>
</comment>
<proteinExistence type="inferred from homology"/>
<dbReference type="AlphaFoldDB" id="A0A8J4EK14"/>
<sequence length="234" mass="25990">MAPKPPRFYFSLRSPYSWFAYRDLTERYPDVAAASRWIPFWEPDAATSAALDEADVRLPIVAMSRAKNFYILQDTRRMAQARGWTMTWPIDRDPVWEVPHLAYLAADDAGRGREFVDRVYRARWQEGRDIVDRQTIGAIGDELRVAGLADAADDPDLRRRGVACLTESFHDGLFGVPFFAQARNRFFGHDRLTAFASAVRGEPFAGEPAAWTDLTAVPAFSAAGADAGPAGGCG</sequence>
<dbReference type="Pfam" id="PF01323">
    <property type="entry name" value="DSBA"/>
    <property type="match status" value="1"/>
</dbReference>
<keyword evidence="1 4" id="KW-0413">Isomerase</keyword>
<dbReference type="InterPro" id="IPR051924">
    <property type="entry name" value="GST_Kappa/NadH"/>
</dbReference>
<reference evidence="4" key="1">
    <citation type="submission" date="2021-01" db="EMBL/GenBank/DDBJ databases">
        <title>Whole genome shotgun sequence of Virgisporangium ochraceum NBRC 16418.</title>
        <authorList>
            <person name="Komaki H."/>
            <person name="Tamura T."/>
        </authorList>
    </citation>
    <scope>NUCLEOTIDE SEQUENCE</scope>
    <source>
        <strain evidence="4">NBRC 16418</strain>
    </source>
</reference>
<evidence type="ECO:0000256" key="1">
    <source>
        <dbReference type="PIRNR" id="PIRNR006386"/>
    </source>
</evidence>
<evidence type="ECO:0000259" key="3">
    <source>
        <dbReference type="Pfam" id="PF01323"/>
    </source>
</evidence>
<evidence type="ECO:0000256" key="2">
    <source>
        <dbReference type="PIRSR" id="PIRSR006386-1"/>
    </source>
</evidence>